<evidence type="ECO:0000256" key="2">
    <source>
        <dbReference type="PROSITE-ProRule" id="PRU00169"/>
    </source>
</evidence>
<feature type="modified residue" description="4-aspartylphosphate" evidence="2">
    <location>
        <position position="53"/>
    </location>
</feature>
<accession>A0A1H9JXT5</accession>
<dbReference type="SMART" id="SM00448">
    <property type="entry name" value="REC"/>
    <property type="match status" value="1"/>
</dbReference>
<gene>
    <name evidence="4" type="ORF">SAMN05216362_1349</name>
</gene>
<evidence type="ECO:0000256" key="1">
    <source>
        <dbReference type="ARBA" id="ARBA00022553"/>
    </source>
</evidence>
<dbReference type="Gene3D" id="3.40.50.2300">
    <property type="match status" value="1"/>
</dbReference>
<evidence type="ECO:0000259" key="3">
    <source>
        <dbReference type="PROSITE" id="PS50110"/>
    </source>
</evidence>
<keyword evidence="5" id="KW-1185">Reference proteome</keyword>
<dbReference type="STRING" id="571933.SAMN05216362_1349"/>
<dbReference type="PANTHER" id="PTHR44591:SF3">
    <property type="entry name" value="RESPONSE REGULATORY DOMAIN-CONTAINING PROTEIN"/>
    <property type="match status" value="1"/>
</dbReference>
<proteinExistence type="predicted"/>
<dbReference type="PROSITE" id="PS50110">
    <property type="entry name" value="RESPONSE_REGULATORY"/>
    <property type="match status" value="1"/>
</dbReference>
<dbReference type="InterPro" id="IPR050595">
    <property type="entry name" value="Bact_response_regulator"/>
</dbReference>
<dbReference type="PANTHER" id="PTHR44591">
    <property type="entry name" value="STRESS RESPONSE REGULATOR PROTEIN 1"/>
    <property type="match status" value="1"/>
</dbReference>
<dbReference type="InterPro" id="IPR001789">
    <property type="entry name" value="Sig_transdc_resp-reg_receiver"/>
</dbReference>
<dbReference type="Pfam" id="PF00072">
    <property type="entry name" value="Response_reg"/>
    <property type="match status" value="1"/>
</dbReference>
<dbReference type="RefSeq" id="WP_177176384.1">
    <property type="nucleotide sequence ID" value="NZ_FOES01000034.1"/>
</dbReference>
<dbReference type="Proteomes" id="UP000199427">
    <property type="component" value="Unassembled WGS sequence"/>
</dbReference>
<dbReference type="SUPFAM" id="SSF52172">
    <property type="entry name" value="CheY-like"/>
    <property type="match status" value="1"/>
</dbReference>
<reference evidence="4 5" key="1">
    <citation type="submission" date="2016-10" db="EMBL/GenBank/DDBJ databases">
        <authorList>
            <person name="de Groot N.N."/>
        </authorList>
    </citation>
    <scope>NUCLEOTIDE SEQUENCE [LARGE SCALE GENOMIC DNA]</scope>
    <source>
        <strain evidence="4 5">DSM 21633</strain>
    </source>
</reference>
<feature type="domain" description="Response regulatory" evidence="3">
    <location>
        <begin position="4"/>
        <end position="118"/>
    </location>
</feature>
<name>A0A1H9JXT5_9BACI</name>
<dbReference type="GO" id="GO:0000160">
    <property type="term" value="P:phosphorelay signal transduction system"/>
    <property type="evidence" value="ECO:0007669"/>
    <property type="project" value="InterPro"/>
</dbReference>
<organism evidence="4 5">
    <name type="scientific">Piscibacillus halophilus</name>
    <dbReference type="NCBI Taxonomy" id="571933"/>
    <lineage>
        <taxon>Bacteria</taxon>
        <taxon>Bacillati</taxon>
        <taxon>Bacillota</taxon>
        <taxon>Bacilli</taxon>
        <taxon>Bacillales</taxon>
        <taxon>Bacillaceae</taxon>
        <taxon>Piscibacillus</taxon>
    </lineage>
</organism>
<dbReference type="AlphaFoldDB" id="A0A1H9JXT5"/>
<dbReference type="EMBL" id="FOES01000034">
    <property type="protein sequence ID" value="SEQ91628.1"/>
    <property type="molecule type" value="Genomic_DNA"/>
</dbReference>
<dbReference type="InterPro" id="IPR011006">
    <property type="entry name" value="CheY-like_superfamily"/>
</dbReference>
<evidence type="ECO:0000313" key="5">
    <source>
        <dbReference type="Proteomes" id="UP000199427"/>
    </source>
</evidence>
<sequence>MIGEVFVVDDEPGIRLLLSEVIRRANYNVMNFDRSDQALKAALTKPPRIIFLDYLIDPLRGDEVINQLNEASIDVPVVLMSGMAAQEVRQKLGEVEVYDVIEKPFSITDINQILEKLSVRI</sequence>
<evidence type="ECO:0000313" key="4">
    <source>
        <dbReference type="EMBL" id="SEQ91628.1"/>
    </source>
</evidence>
<protein>
    <submittedName>
        <fullName evidence="4">Two-component system, response regulator, stage 0 sporulation protein F</fullName>
    </submittedName>
</protein>
<keyword evidence="1 2" id="KW-0597">Phosphoprotein</keyword>